<dbReference type="Proteomes" id="UP001501343">
    <property type="component" value="Unassembled WGS sequence"/>
</dbReference>
<dbReference type="PANTHER" id="PTHR38037">
    <property type="entry name" value="ZN_PROTEASE DOMAIN-CONTAINING PROTEIN"/>
    <property type="match status" value="1"/>
</dbReference>
<dbReference type="Pfam" id="PF05618">
    <property type="entry name" value="Zn_protease"/>
    <property type="match status" value="1"/>
</dbReference>
<dbReference type="SUPFAM" id="SSF50630">
    <property type="entry name" value="Acid proteases"/>
    <property type="match status" value="1"/>
</dbReference>
<dbReference type="PANTHER" id="PTHR38037:SF2">
    <property type="entry name" value="ATP-DEPENDENT ZINC PROTEASE DOMAIN-CONTAINING PROTEIN-RELATED"/>
    <property type="match status" value="1"/>
</dbReference>
<accession>A0ABP5B719</accession>
<dbReference type="EMBL" id="BAAAOF010000005">
    <property type="protein sequence ID" value="GAA1934079.1"/>
    <property type="molecule type" value="Genomic_DNA"/>
</dbReference>
<keyword evidence="3" id="KW-1185">Reference proteome</keyword>
<comment type="caution">
    <text evidence="2">The sequence shown here is derived from an EMBL/GenBank/DDBJ whole genome shotgun (WGS) entry which is preliminary data.</text>
</comment>
<evidence type="ECO:0000313" key="2">
    <source>
        <dbReference type="EMBL" id="GAA1934079.1"/>
    </source>
</evidence>
<dbReference type="Gene3D" id="2.40.70.10">
    <property type="entry name" value="Acid Proteases"/>
    <property type="match status" value="1"/>
</dbReference>
<gene>
    <name evidence="2" type="ORF">GCM10009775_27500</name>
</gene>
<dbReference type="InterPro" id="IPR021109">
    <property type="entry name" value="Peptidase_aspartic_dom_sf"/>
</dbReference>
<evidence type="ECO:0000259" key="1">
    <source>
        <dbReference type="Pfam" id="PF05618"/>
    </source>
</evidence>
<organism evidence="2 3">
    <name type="scientific">Microbacterium aoyamense</name>
    <dbReference type="NCBI Taxonomy" id="344166"/>
    <lineage>
        <taxon>Bacteria</taxon>
        <taxon>Bacillati</taxon>
        <taxon>Actinomycetota</taxon>
        <taxon>Actinomycetes</taxon>
        <taxon>Micrococcales</taxon>
        <taxon>Microbacteriaceae</taxon>
        <taxon>Microbacterium</taxon>
    </lineage>
</organism>
<dbReference type="InterPro" id="IPR008503">
    <property type="entry name" value="Asp_endopeptidase"/>
</dbReference>
<proteinExistence type="predicted"/>
<protein>
    <submittedName>
        <fullName evidence="2">RimK/LysX family protein</fullName>
    </submittedName>
</protein>
<sequence>MPDSWEDRGVTDRIHSNTLVGWREWVSLPDAEIEWMKAKLDTGARSSALHAVNIEEFERNGETWVRCDIRPWQHSIHDGTTLELPVHDVRRIRSSSGHSQRRYVVLMRIGLPGREVTTEVTLTNRDKMGFRILIGRQALRHGFVVDSKRSFLGGRAPKAIRRRNRGILD</sequence>
<evidence type="ECO:0000313" key="3">
    <source>
        <dbReference type="Proteomes" id="UP001501343"/>
    </source>
</evidence>
<feature type="domain" description="Retropepsin-like aspartic endopeptidase" evidence="1">
    <location>
        <begin position="20"/>
        <end position="152"/>
    </location>
</feature>
<reference evidence="3" key="1">
    <citation type="journal article" date="2019" name="Int. J. Syst. Evol. Microbiol.">
        <title>The Global Catalogue of Microorganisms (GCM) 10K type strain sequencing project: providing services to taxonomists for standard genome sequencing and annotation.</title>
        <authorList>
            <consortium name="The Broad Institute Genomics Platform"/>
            <consortium name="The Broad Institute Genome Sequencing Center for Infectious Disease"/>
            <person name="Wu L."/>
            <person name="Ma J."/>
        </authorList>
    </citation>
    <scope>NUCLEOTIDE SEQUENCE [LARGE SCALE GENOMIC DNA]</scope>
    <source>
        <strain evidence="3">JCM 14900</strain>
    </source>
</reference>
<name>A0ABP5B719_9MICO</name>